<dbReference type="InterPro" id="IPR000060">
    <property type="entry name" value="BCCT_transptr"/>
</dbReference>
<evidence type="ECO:0000313" key="9">
    <source>
        <dbReference type="EMBL" id="AGH46418.1"/>
    </source>
</evidence>
<evidence type="ECO:0000256" key="2">
    <source>
        <dbReference type="ARBA" id="ARBA00005658"/>
    </source>
</evidence>
<dbReference type="Proteomes" id="UP000011864">
    <property type="component" value="Chromosome"/>
</dbReference>
<keyword evidence="10" id="KW-1185">Reference proteome</keyword>
<proteinExistence type="inferred from homology"/>
<dbReference type="AlphaFoldDB" id="K7A7S2"/>
<evidence type="ECO:0000256" key="4">
    <source>
        <dbReference type="ARBA" id="ARBA00022475"/>
    </source>
</evidence>
<name>K7A7S2_9ALTE</name>
<feature type="transmembrane region" description="Helical" evidence="8">
    <location>
        <begin position="9"/>
        <end position="27"/>
    </location>
</feature>
<evidence type="ECO:0000256" key="5">
    <source>
        <dbReference type="ARBA" id="ARBA00022692"/>
    </source>
</evidence>
<dbReference type="RefSeq" id="WP_007639295.1">
    <property type="nucleotide sequence ID" value="NC_020514.1"/>
</dbReference>
<evidence type="ECO:0000256" key="8">
    <source>
        <dbReference type="SAM" id="Phobius"/>
    </source>
</evidence>
<dbReference type="PANTHER" id="PTHR30047:SF7">
    <property type="entry name" value="HIGH-AFFINITY CHOLINE TRANSPORT PROTEIN"/>
    <property type="match status" value="1"/>
</dbReference>
<evidence type="ECO:0000256" key="6">
    <source>
        <dbReference type="ARBA" id="ARBA00022989"/>
    </source>
</evidence>
<comment type="subcellular location">
    <subcellularLocation>
        <location evidence="1">Cell membrane</location>
        <topology evidence="1">Multi-pass membrane protein</topology>
    </subcellularLocation>
</comment>
<dbReference type="GO" id="GO:0005886">
    <property type="term" value="C:plasma membrane"/>
    <property type="evidence" value="ECO:0007669"/>
    <property type="project" value="UniProtKB-SubCell"/>
</dbReference>
<keyword evidence="6 8" id="KW-1133">Transmembrane helix</keyword>
<dbReference type="KEGG" id="gps:C427_4316"/>
<evidence type="ECO:0000256" key="3">
    <source>
        <dbReference type="ARBA" id="ARBA00022448"/>
    </source>
</evidence>
<comment type="similarity">
    <text evidence="2">Belongs to the BCCT transporter (TC 2.A.15) family.</text>
</comment>
<keyword evidence="4" id="KW-1003">Cell membrane</keyword>
<evidence type="ECO:0000256" key="7">
    <source>
        <dbReference type="ARBA" id="ARBA00023136"/>
    </source>
</evidence>
<dbReference type="HOGENOM" id="CLU_2106634_0_0_6"/>
<dbReference type="Pfam" id="PF02028">
    <property type="entry name" value="BCCT"/>
    <property type="match status" value="1"/>
</dbReference>
<gene>
    <name evidence="9" type="ORF">C427_4316</name>
</gene>
<keyword evidence="7 8" id="KW-0472">Membrane</keyword>
<protein>
    <submittedName>
        <fullName evidence="9">Uncharacterized protein</fullName>
    </submittedName>
</protein>
<reference evidence="9 10" key="1">
    <citation type="journal article" date="2013" name="Genome Announc.">
        <title>Complete Genome Sequence of Glaciecola psychrophila Strain 170T.</title>
        <authorList>
            <person name="Yin J."/>
            <person name="Chen J."/>
            <person name="Liu G."/>
            <person name="Yu Y."/>
            <person name="Song L."/>
            <person name="Wang X."/>
            <person name="Qu X."/>
        </authorList>
    </citation>
    <scope>NUCLEOTIDE SEQUENCE [LARGE SCALE GENOMIC DNA]</scope>
    <source>
        <strain evidence="9 10">170</strain>
    </source>
</reference>
<dbReference type="GO" id="GO:0022857">
    <property type="term" value="F:transmembrane transporter activity"/>
    <property type="evidence" value="ECO:0007669"/>
    <property type="project" value="InterPro"/>
</dbReference>
<accession>K7A7S2</accession>
<sequence length="115" mass="13167">MKQRIDKTWFIATIAVILLMTVPLVIAPKFSADVMQQVYEYVTNNFGFLYTFLASAILILLMWIAFDKYGAAKLVDIDDEPILASAAIMHERNKCSDELYTPKRMLLIICLMELV</sequence>
<feature type="transmembrane region" description="Helical" evidence="8">
    <location>
        <begin position="47"/>
        <end position="66"/>
    </location>
</feature>
<organism evidence="9 10">
    <name type="scientific">Paraglaciecola psychrophila 170</name>
    <dbReference type="NCBI Taxonomy" id="1129794"/>
    <lineage>
        <taxon>Bacteria</taxon>
        <taxon>Pseudomonadati</taxon>
        <taxon>Pseudomonadota</taxon>
        <taxon>Gammaproteobacteria</taxon>
        <taxon>Alteromonadales</taxon>
        <taxon>Alteromonadaceae</taxon>
        <taxon>Paraglaciecola</taxon>
    </lineage>
</organism>
<dbReference type="PANTHER" id="PTHR30047">
    <property type="entry name" value="HIGH-AFFINITY CHOLINE TRANSPORT PROTEIN-RELATED"/>
    <property type="match status" value="1"/>
</dbReference>
<evidence type="ECO:0000313" key="10">
    <source>
        <dbReference type="Proteomes" id="UP000011864"/>
    </source>
</evidence>
<keyword evidence="5 8" id="KW-0812">Transmembrane</keyword>
<dbReference type="EMBL" id="CP003837">
    <property type="protein sequence ID" value="AGH46418.1"/>
    <property type="molecule type" value="Genomic_DNA"/>
</dbReference>
<dbReference type="eggNOG" id="COG1292">
    <property type="taxonomic scope" value="Bacteria"/>
</dbReference>
<evidence type="ECO:0000256" key="1">
    <source>
        <dbReference type="ARBA" id="ARBA00004651"/>
    </source>
</evidence>
<dbReference type="PATRIC" id="fig|1129794.4.peg.4295"/>
<keyword evidence="3" id="KW-0813">Transport</keyword>
<dbReference type="STRING" id="1129794.C427_4316"/>